<evidence type="ECO:0000256" key="3">
    <source>
        <dbReference type="ARBA" id="ARBA00023015"/>
    </source>
</evidence>
<evidence type="ECO:0000256" key="5">
    <source>
        <dbReference type="ARBA" id="ARBA00023163"/>
    </source>
</evidence>
<sequence length="462" mass="51799">MRYKQIAEQVIEDIQNGKLAKGSRMPSLRKMANLNKVSLTTAQNAFHLLEEGGWLLAKPQSGFFVTMPFVETTLPTMPQFSSKAIAPNDNHPLELNAKPGPLGVSQLAPCHIPYEAFKRSMKRAANQLGNDIHFYPEAKGLVNLRKAVSHQFLQYGFPFQADELVVTNGCIDAIRFCLETTTKAGDAVAISSPCFNGIIDLLYELNRQVIEIPCLPEGIDLDQFEWHLKRHSVQAGLFSTSHMNPQGISLSIEQKKRLAVLANQYKTPVIEDDVYFELSHAKVPPLPAKYWDKNGYIMWCNSISKTLSAALRVGWCLPGRFIQAYNRASSTARLGINSHAQAAIADFINTGQYTKHLKILRLTLRQQVQEYRNLILKLFPSDTAISAPEGGMVLWIQLNNFCHKTFTVLVAAANIDLRLGANFTTLDLYNDCIRVNCGWPLDDKIKNQLTELAELILRSQLK</sequence>
<evidence type="ECO:0000256" key="1">
    <source>
        <dbReference type="ARBA" id="ARBA00005384"/>
    </source>
</evidence>
<dbReference type="CDD" id="cd07377">
    <property type="entry name" value="WHTH_GntR"/>
    <property type="match status" value="1"/>
</dbReference>
<reference evidence="8" key="1">
    <citation type="journal article" date="2019" name="Int. J. Syst. Evol. Microbiol.">
        <title>The Global Catalogue of Microorganisms (GCM) 10K type strain sequencing project: providing services to taxonomists for standard genome sequencing and annotation.</title>
        <authorList>
            <consortium name="The Broad Institute Genomics Platform"/>
            <consortium name="The Broad Institute Genome Sequencing Center for Infectious Disease"/>
            <person name="Wu L."/>
            <person name="Ma J."/>
        </authorList>
    </citation>
    <scope>NUCLEOTIDE SEQUENCE [LARGE SCALE GENOMIC DNA]</scope>
    <source>
        <strain evidence="8">KCTC 52473</strain>
    </source>
</reference>
<keyword evidence="5" id="KW-0804">Transcription</keyword>
<dbReference type="InterPro" id="IPR004839">
    <property type="entry name" value="Aminotransferase_I/II_large"/>
</dbReference>
<dbReference type="InterPro" id="IPR015424">
    <property type="entry name" value="PyrdxlP-dep_Trfase"/>
</dbReference>
<dbReference type="InterPro" id="IPR000524">
    <property type="entry name" value="Tscrpt_reg_HTH_GntR"/>
</dbReference>
<keyword evidence="3" id="KW-0805">Transcription regulation</keyword>
<dbReference type="SUPFAM" id="SSF46785">
    <property type="entry name" value="Winged helix' DNA-binding domain"/>
    <property type="match status" value="1"/>
</dbReference>
<dbReference type="PROSITE" id="PS50949">
    <property type="entry name" value="HTH_GNTR"/>
    <property type="match status" value="1"/>
</dbReference>
<keyword evidence="4" id="KW-0238">DNA-binding</keyword>
<gene>
    <name evidence="7" type="ORF">ACFOHL_00610</name>
</gene>
<keyword evidence="2" id="KW-0663">Pyridoxal phosphate</keyword>
<evidence type="ECO:0000313" key="8">
    <source>
        <dbReference type="Proteomes" id="UP001595478"/>
    </source>
</evidence>
<dbReference type="Gene3D" id="3.90.1150.10">
    <property type="entry name" value="Aspartate Aminotransferase, domain 1"/>
    <property type="match status" value="1"/>
</dbReference>
<dbReference type="Gene3D" id="1.10.10.10">
    <property type="entry name" value="Winged helix-like DNA-binding domain superfamily/Winged helix DNA-binding domain"/>
    <property type="match status" value="1"/>
</dbReference>
<dbReference type="InterPro" id="IPR015421">
    <property type="entry name" value="PyrdxlP-dep_Trfase_major"/>
</dbReference>
<dbReference type="InterPro" id="IPR036390">
    <property type="entry name" value="WH_DNA-bd_sf"/>
</dbReference>
<organism evidence="7 8">
    <name type="scientific">Agaribacter flavus</name>
    <dbReference type="NCBI Taxonomy" id="1902781"/>
    <lineage>
        <taxon>Bacteria</taxon>
        <taxon>Pseudomonadati</taxon>
        <taxon>Pseudomonadota</taxon>
        <taxon>Gammaproteobacteria</taxon>
        <taxon>Alteromonadales</taxon>
        <taxon>Alteromonadaceae</taxon>
        <taxon>Agaribacter</taxon>
    </lineage>
</organism>
<feature type="domain" description="HTH gntR-type" evidence="6">
    <location>
        <begin position="1"/>
        <end position="68"/>
    </location>
</feature>
<dbReference type="PANTHER" id="PTHR46577">
    <property type="entry name" value="HTH-TYPE TRANSCRIPTIONAL REGULATORY PROTEIN GABR"/>
    <property type="match status" value="1"/>
</dbReference>
<keyword evidence="8" id="KW-1185">Reference proteome</keyword>
<keyword evidence="7" id="KW-0808">Transferase</keyword>
<dbReference type="InterPro" id="IPR015422">
    <property type="entry name" value="PyrdxlP-dep_Trfase_small"/>
</dbReference>
<dbReference type="PANTHER" id="PTHR46577:SF2">
    <property type="entry name" value="TRANSCRIPTIONAL REGULATORY PROTEIN"/>
    <property type="match status" value="1"/>
</dbReference>
<dbReference type="Proteomes" id="UP001595478">
    <property type="component" value="Unassembled WGS sequence"/>
</dbReference>
<dbReference type="RefSeq" id="WP_376918259.1">
    <property type="nucleotide sequence ID" value="NZ_JBHRSW010000004.1"/>
</dbReference>
<evidence type="ECO:0000256" key="4">
    <source>
        <dbReference type="ARBA" id="ARBA00023125"/>
    </source>
</evidence>
<evidence type="ECO:0000256" key="2">
    <source>
        <dbReference type="ARBA" id="ARBA00022898"/>
    </source>
</evidence>
<dbReference type="CDD" id="cd00609">
    <property type="entry name" value="AAT_like"/>
    <property type="match status" value="1"/>
</dbReference>
<dbReference type="InterPro" id="IPR036388">
    <property type="entry name" value="WH-like_DNA-bd_sf"/>
</dbReference>
<evidence type="ECO:0000313" key="7">
    <source>
        <dbReference type="EMBL" id="MFC3120116.1"/>
    </source>
</evidence>
<proteinExistence type="inferred from homology"/>
<evidence type="ECO:0000259" key="6">
    <source>
        <dbReference type="PROSITE" id="PS50949"/>
    </source>
</evidence>
<dbReference type="Gene3D" id="3.40.640.10">
    <property type="entry name" value="Type I PLP-dependent aspartate aminotransferase-like (Major domain)"/>
    <property type="match status" value="1"/>
</dbReference>
<comment type="similarity">
    <text evidence="1">In the C-terminal section; belongs to the class-I pyridoxal-phosphate-dependent aminotransferase family.</text>
</comment>
<accession>A0ABV7FNR5</accession>
<dbReference type="SUPFAM" id="SSF53383">
    <property type="entry name" value="PLP-dependent transferases"/>
    <property type="match status" value="1"/>
</dbReference>
<dbReference type="SMART" id="SM00345">
    <property type="entry name" value="HTH_GNTR"/>
    <property type="match status" value="1"/>
</dbReference>
<name>A0ABV7FNR5_9ALTE</name>
<dbReference type="Pfam" id="PF00155">
    <property type="entry name" value="Aminotran_1_2"/>
    <property type="match status" value="1"/>
</dbReference>
<dbReference type="Pfam" id="PF00392">
    <property type="entry name" value="GntR"/>
    <property type="match status" value="1"/>
</dbReference>
<dbReference type="EMBL" id="JBHRSW010000004">
    <property type="protein sequence ID" value="MFC3120116.1"/>
    <property type="molecule type" value="Genomic_DNA"/>
</dbReference>
<comment type="caution">
    <text evidence="7">The sequence shown here is derived from an EMBL/GenBank/DDBJ whole genome shotgun (WGS) entry which is preliminary data.</text>
</comment>
<dbReference type="InterPro" id="IPR051446">
    <property type="entry name" value="HTH_trans_reg/aminotransferase"/>
</dbReference>
<dbReference type="GO" id="GO:0008483">
    <property type="term" value="F:transaminase activity"/>
    <property type="evidence" value="ECO:0007669"/>
    <property type="project" value="UniProtKB-KW"/>
</dbReference>
<protein>
    <submittedName>
        <fullName evidence="7">PLP-dependent aminotransferase family protein</fullName>
    </submittedName>
</protein>
<keyword evidence="7" id="KW-0032">Aminotransferase</keyword>